<reference evidence="2" key="1">
    <citation type="submission" date="2021-01" db="UniProtKB">
        <authorList>
            <consortium name="EnsemblPlants"/>
        </authorList>
    </citation>
    <scope>IDENTIFICATION</scope>
</reference>
<evidence type="ECO:0000256" key="1">
    <source>
        <dbReference type="SAM" id="Phobius"/>
    </source>
</evidence>
<dbReference type="Gramene" id="Kaladp0024s0311.1.v1.1">
    <property type="protein sequence ID" value="Kaladp0024s0311.1.v1.1.CDS.1"/>
    <property type="gene ID" value="Kaladp0024s0311.v1.1"/>
</dbReference>
<feature type="transmembrane region" description="Helical" evidence="1">
    <location>
        <begin position="42"/>
        <end position="63"/>
    </location>
</feature>
<organism evidence="2 3">
    <name type="scientific">Kalanchoe fedtschenkoi</name>
    <name type="common">Lavender scallops</name>
    <name type="synonym">South American air plant</name>
    <dbReference type="NCBI Taxonomy" id="63787"/>
    <lineage>
        <taxon>Eukaryota</taxon>
        <taxon>Viridiplantae</taxon>
        <taxon>Streptophyta</taxon>
        <taxon>Embryophyta</taxon>
        <taxon>Tracheophyta</taxon>
        <taxon>Spermatophyta</taxon>
        <taxon>Magnoliopsida</taxon>
        <taxon>eudicotyledons</taxon>
        <taxon>Gunneridae</taxon>
        <taxon>Pentapetalae</taxon>
        <taxon>Saxifragales</taxon>
        <taxon>Crassulaceae</taxon>
        <taxon>Kalanchoe</taxon>
    </lineage>
</organism>
<proteinExistence type="predicted"/>
<protein>
    <submittedName>
        <fullName evidence="2">Uncharacterized protein</fullName>
    </submittedName>
</protein>
<accession>A0A7N0T6N9</accession>
<dbReference type="Proteomes" id="UP000594263">
    <property type="component" value="Unplaced"/>
</dbReference>
<sequence>MKELISTLCATTCEEPQVHHQCLSYASVFTKVSQAYVLNVNLFWMFSFFNDFAGAYVIVICRFY</sequence>
<keyword evidence="1" id="KW-0812">Transmembrane</keyword>
<evidence type="ECO:0000313" key="3">
    <source>
        <dbReference type="Proteomes" id="UP000594263"/>
    </source>
</evidence>
<name>A0A7N0T6N9_KALFE</name>
<keyword evidence="1" id="KW-1133">Transmembrane helix</keyword>
<dbReference type="AlphaFoldDB" id="A0A7N0T6N9"/>
<keyword evidence="1" id="KW-0472">Membrane</keyword>
<evidence type="ECO:0000313" key="2">
    <source>
        <dbReference type="EnsemblPlants" id="Kaladp0024s0311.1.v1.1.CDS.1"/>
    </source>
</evidence>
<keyword evidence="3" id="KW-1185">Reference proteome</keyword>
<dbReference type="EnsemblPlants" id="Kaladp0024s0311.1.v1.1">
    <property type="protein sequence ID" value="Kaladp0024s0311.1.v1.1.CDS.1"/>
    <property type="gene ID" value="Kaladp0024s0311.v1.1"/>
</dbReference>